<gene>
    <name evidence="1" type="ORF">ENSA7_78420</name>
</gene>
<protein>
    <submittedName>
        <fullName evidence="1">Uncharacterized protein</fullName>
    </submittedName>
</protein>
<evidence type="ECO:0000313" key="1">
    <source>
        <dbReference type="EMBL" id="PRP94305.1"/>
    </source>
</evidence>
<accession>A0A2S9XN69</accession>
<name>A0A2S9XN69_9BACT</name>
<sequence>MMNPCFRLSRAILVVGLSALSGCVMWMRDADFYSAELTELLETHDEVIEACYDRYLAEHDPKAAGQVVVAFDVTKRTGELTNITLDDQQSTAPEPLAACVTDQIAQMPLDPPDAKPAHAQITWVFAPGSRKRPPADPFKAVESSLLTCYETHLRDVDRDATGELVVEYAFNPDTGALEQLDVVEAGTTAPGPVVACATEALSSAWLDPKLLDQRNTAGRREFTLRYTPWQPPPP</sequence>
<dbReference type="EMBL" id="PVNL01000142">
    <property type="protein sequence ID" value="PRP94305.1"/>
    <property type="molecule type" value="Genomic_DNA"/>
</dbReference>
<comment type="caution">
    <text evidence="1">The sequence shown here is derived from an EMBL/GenBank/DDBJ whole genome shotgun (WGS) entry which is preliminary data.</text>
</comment>
<reference evidence="1 2" key="1">
    <citation type="submission" date="2018-03" db="EMBL/GenBank/DDBJ databases">
        <title>Draft Genome Sequences of the Obligatory Marine Myxobacteria Enhygromyxa salina SWB007.</title>
        <authorList>
            <person name="Poehlein A."/>
            <person name="Moghaddam J.A."/>
            <person name="Harms H."/>
            <person name="Alanjari M."/>
            <person name="Koenig G.M."/>
            <person name="Daniel R."/>
            <person name="Schaeberle T.F."/>
        </authorList>
    </citation>
    <scope>NUCLEOTIDE SEQUENCE [LARGE SCALE GENOMIC DNA]</scope>
    <source>
        <strain evidence="1 2">SWB007</strain>
    </source>
</reference>
<dbReference type="PROSITE" id="PS51257">
    <property type="entry name" value="PROKAR_LIPOPROTEIN"/>
    <property type="match status" value="1"/>
</dbReference>
<dbReference type="Proteomes" id="UP000238823">
    <property type="component" value="Unassembled WGS sequence"/>
</dbReference>
<evidence type="ECO:0000313" key="2">
    <source>
        <dbReference type="Proteomes" id="UP000238823"/>
    </source>
</evidence>
<organism evidence="1 2">
    <name type="scientific">Enhygromyxa salina</name>
    <dbReference type="NCBI Taxonomy" id="215803"/>
    <lineage>
        <taxon>Bacteria</taxon>
        <taxon>Pseudomonadati</taxon>
        <taxon>Myxococcota</taxon>
        <taxon>Polyangia</taxon>
        <taxon>Nannocystales</taxon>
        <taxon>Nannocystaceae</taxon>
        <taxon>Enhygromyxa</taxon>
    </lineage>
</organism>
<proteinExistence type="predicted"/>
<dbReference type="AlphaFoldDB" id="A0A2S9XN69"/>